<dbReference type="SUPFAM" id="SSF53335">
    <property type="entry name" value="S-adenosyl-L-methionine-dependent methyltransferases"/>
    <property type="match status" value="1"/>
</dbReference>
<dbReference type="PANTHER" id="PTHR23150:SF26">
    <property type="entry name" value="GENERIC METHYLTRANSFERASE"/>
    <property type="match status" value="1"/>
</dbReference>
<dbReference type="Gene3D" id="3.90.1580.10">
    <property type="entry name" value="paralog of FGE (formylglycine-generating enzyme)"/>
    <property type="match status" value="1"/>
</dbReference>
<gene>
    <name evidence="3" type="ORF">DBRI1063_LOCUS6972</name>
</gene>
<reference evidence="3" key="1">
    <citation type="submission" date="2021-01" db="EMBL/GenBank/DDBJ databases">
        <authorList>
            <person name="Corre E."/>
            <person name="Pelletier E."/>
            <person name="Niang G."/>
            <person name="Scheremetjew M."/>
            <person name="Finn R."/>
            <person name="Kale V."/>
            <person name="Holt S."/>
            <person name="Cochrane G."/>
            <person name="Meng A."/>
            <person name="Brown T."/>
            <person name="Cohen L."/>
        </authorList>
    </citation>
    <scope>NUCLEOTIDE SEQUENCE</scope>
    <source>
        <strain evidence="3">Pop2</strain>
    </source>
</reference>
<evidence type="ECO:0000313" key="3">
    <source>
        <dbReference type="EMBL" id="CAD9322335.1"/>
    </source>
</evidence>
<dbReference type="InterPro" id="IPR016187">
    <property type="entry name" value="CTDL_fold"/>
</dbReference>
<dbReference type="InterPro" id="IPR027577">
    <property type="entry name" value="OvoA_Nterm"/>
</dbReference>
<dbReference type="PANTHER" id="PTHR23150">
    <property type="entry name" value="SULFATASE MODIFYING FACTOR 1, 2"/>
    <property type="match status" value="1"/>
</dbReference>
<dbReference type="InterPro" id="IPR005532">
    <property type="entry name" value="SUMF_dom"/>
</dbReference>
<evidence type="ECO:0000259" key="2">
    <source>
        <dbReference type="Pfam" id="PF03781"/>
    </source>
</evidence>
<dbReference type="NCBIfam" id="TIGR04345">
    <property type="entry name" value="ovoA_Cterm"/>
    <property type="match status" value="1"/>
</dbReference>
<evidence type="ECO:0000256" key="1">
    <source>
        <dbReference type="SAM" id="MobiDB-lite"/>
    </source>
</evidence>
<dbReference type="AlphaFoldDB" id="A0A7S2E8V7"/>
<feature type="domain" description="Sulfatase-modifying factor enzyme-like" evidence="2">
    <location>
        <begin position="386"/>
        <end position="664"/>
    </location>
</feature>
<dbReference type="SUPFAM" id="SSF56436">
    <property type="entry name" value="C-type lectin-like"/>
    <property type="match status" value="1"/>
</dbReference>
<dbReference type="InterPro" id="IPR029063">
    <property type="entry name" value="SAM-dependent_MTases_sf"/>
</dbReference>
<protein>
    <recommendedName>
        <fullName evidence="2">Sulfatase-modifying factor enzyme-like domain-containing protein</fullName>
    </recommendedName>
</protein>
<dbReference type="Pfam" id="PF13489">
    <property type="entry name" value="Methyltransf_23"/>
    <property type="match status" value="1"/>
</dbReference>
<accession>A0A7S2E8V7</accession>
<dbReference type="CDD" id="cd02440">
    <property type="entry name" value="AdoMet_MTases"/>
    <property type="match status" value="1"/>
</dbReference>
<name>A0A7S2E8V7_9STRA</name>
<dbReference type="GO" id="GO:0120147">
    <property type="term" value="F:formylglycine-generating oxidase activity"/>
    <property type="evidence" value="ECO:0007669"/>
    <property type="project" value="TreeGrafter"/>
</dbReference>
<proteinExistence type="predicted"/>
<dbReference type="EMBL" id="HBGN01010912">
    <property type="protein sequence ID" value="CAD9322335.1"/>
    <property type="molecule type" value="Transcribed_RNA"/>
</dbReference>
<dbReference type="InterPro" id="IPR051043">
    <property type="entry name" value="Sulfatase_Mod_Factor_Kinase"/>
</dbReference>
<sequence>MIVSHSAAKMWSAAASAATKRSKSAVNASSSRAYATSLQSACRREGRKNIEKLVASAFPISTNWRHQLLNNTNKSSFSATTIRAASTFSVTPIGNPKRRKSTAAVLEDIYDEEITDAAALTMDAKSHKEDWMVNLGRENGRVNDWLTGPRGDDWYTGVKPSACPGVSPVEGTDGATAIRSLPLPNLSAVTRESAREYFDNSWTLFETLFAGLKGEEPFYRPPVHGLRHPQIFYYGHTPCLYINKLRVAGVLDKPVNAYFESIFEVGVDEMLWDDMHKNDMVWPTVAEVHEYRKEVYATVVDAIENHPSFDDKYGEGVVVNQDHPMWALFMGFEHERIHLETSSVLFRETPLHLVQTPANWPPIHPSAARQNRPSRPAVGVDYPPNRMIPVKGNDIDLGKPADFPSYGWDNEYGERNVNVPDFLASENMITNGEFWNFVADGGYRNKEYWCEDGWDWRKHRNMKWPFFWEQSGPQGSHEYSLRTIFQVVPMQWDWPVDVNYYEAQAFCRWKTQKDGSPTSQPYRILTEAEHHLMRPKEHDLEASRKDVSADKVMVTPGSEFAKGATGANLNLAFSSQNPVGSFPPSTSGHFDVTGNAWEWTEDHFNPLKGFEVHHVYDDFSTPCFDGKHSMIVGGSFISTGDEASVYARFHFRPHFLQHSGFRLVASDAKAPATHLYPGNFSGQAAARDVVVADDTNDDSNVYESEELLGMYLGLHFPSSGSDEGISSILNHKNSPLHGLSFPQRVAQLLNDLQPQRTNNRALDIGCAVGGSSFELAKHFDHVEAFDFSESFITAAQGMQKSDRMKFKVPIEADIHEEVVAAHNEGVSAEMLNRVNFFVGDACKLKDYSSEIGTFDGVTMANLLCRLPDPMACLDALPHVVNKGGVVVMVTPFSWLEEFTPRSKWLGGFRDPVSGEPLYSIDALQTIMEERGFEKIHDEEMPLVIREHQRKYQYIISQATAWRKQ</sequence>
<dbReference type="Pfam" id="PF03781">
    <property type="entry name" value="FGE-sulfatase"/>
    <property type="match status" value="1"/>
</dbReference>
<dbReference type="InterPro" id="IPR042095">
    <property type="entry name" value="SUMF_sf"/>
</dbReference>
<dbReference type="InterPro" id="IPR027625">
    <property type="entry name" value="OvoA_Cterm"/>
</dbReference>
<feature type="region of interest" description="Disordered" evidence="1">
    <location>
        <begin position="364"/>
        <end position="383"/>
    </location>
</feature>
<dbReference type="NCBIfam" id="TIGR04344">
    <property type="entry name" value="ovoA_Nterm"/>
    <property type="match status" value="1"/>
</dbReference>
<organism evidence="3">
    <name type="scientific">Ditylum brightwellii</name>
    <dbReference type="NCBI Taxonomy" id="49249"/>
    <lineage>
        <taxon>Eukaryota</taxon>
        <taxon>Sar</taxon>
        <taxon>Stramenopiles</taxon>
        <taxon>Ochrophyta</taxon>
        <taxon>Bacillariophyta</taxon>
        <taxon>Mediophyceae</taxon>
        <taxon>Lithodesmiophycidae</taxon>
        <taxon>Lithodesmiales</taxon>
        <taxon>Lithodesmiaceae</taxon>
        <taxon>Ditylum</taxon>
    </lineage>
</organism>
<dbReference type="Gene3D" id="3.40.50.150">
    <property type="entry name" value="Vaccinia Virus protein VP39"/>
    <property type="match status" value="1"/>
</dbReference>